<dbReference type="AlphaFoldDB" id="A0A1J0AEJ6"/>
<dbReference type="RefSeq" id="WP_071454814.1">
    <property type="nucleotide sequence ID" value="NZ_CP017675.1"/>
</dbReference>
<dbReference type="EMBL" id="CP017675">
    <property type="protein sequence ID" value="APB34366.1"/>
    <property type="molecule type" value="Genomic_DNA"/>
</dbReference>
<dbReference type="SUPFAM" id="SSF47240">
    <property type="entry name" value="Ferritin-like"/>
    <property type="match status" value="1"/>
</dbReference>
<name>A0A1J0AEJ6_9CYAN</name>
<evidence type="ECO:0008006" key="3">
    <source>
        <dbReference type="Google" id="ProtNLM"/>
    </source>
</evidence>
<dbReference type="OrthoDB" id="529857at2"/>
<dbReference type="KEGG" id="glt:GlitD10_2040"/>
<organism evidence="1 2">
    <name type="scientific">Gloeomargarita lithophora Alchichica-D10</name>
    <dbReference type="NCBI Taxonomy" id="1188229"/>
    <lineage>
        <taxon>Bacteria</taxon>
        <taxon>Bacillati</taxon>
        <taxon>Cyanobacteriota</taxon>
        <taxon>Cyanophyceae</taxon>
        <taxon>Gloeomargaritales</taxon>
        <taxon>Gloeomargaritaceae</taxon>
        <taxon>Gloeomargarita</taxon>
    </lineage>
</organism>
<evidence type="ECO:0000313" key="1">
    <source>
        <dbReference type="EMBL" id="APB34366.1"/>
    </source>
</evidence>
<reference evidence="1 2" key="1">
    <citation type="submission" date="2016-10" db="EMBL/GenBank/DDBJ databases">
        <title>Description of Gloeomargarita lithophora gen. nov., sp. nov., a thylakoid-bearing basal-branching cyanobacterium with intracellular carbonates, and proposal for Gloeomargaritales ord. nov.</title>
        <authorList>
            <person name="Moreira D."/>
            <person name="Tavera R."/>
            <person name="Benzerara K."/>
            <person name="Skouri-Panet F."/>
            <person name="Couradeau E."/>
            <person name="Gerard E."/>
            <person name="Loussert C."/>
            <person name="Novelo E."/>
            <person name="Zivanovic Y."/>
            <person name="Lopez-Garcia P."/>
        </authorList>
    </citation>
    <scope>NUCLEOTIDE SEQUENCE [LARGE SCALE GENOMIC DNA]</scope>
    <source>
        <strain evidence="1 2">D10</strain>
    </source>
</reference>
<protein>
    <recommendedName>
        <fullName evidence="3">Ferritin-like domain-containing protein</fullName>
    </recommendedName>
</protein>
<evidence type="ECO:0000313" key="2">
    <source>
        <dbReference type="Proteomes" id="UP000180235"/>
    </source>
</evidence>
<dbReference type="Proteomes" id="UP000180235">
    <property type="component" value="Chromosome"/>
</dbReference>
<proteinExistence type="predicted"/>
<accession>A0A1J0AEJ6</accession>
<sequence>MRLGSPAHRELFCRSLLESHQTYDPATFVWPELDGETLTFLRSIPFWQEALAMEKRAGVMAQAFAAEISDPLVREAVGLQAQEEMRHYHLLAGLVQKYDIPVNLDPEFTIPSNLHQAFVDFGFSECLDSFFAFGFFRIAQRSGFFPEALFTLFDPIIHEEARHIVFFVNWLAYQQVQKGWGFSPYRAVNTLWNYGKALSHLVGSFQGADTAGSGFTAAGALVFAPDLTLRSFLSTCLAENTHRMQFFNPELLQPRLLPQISQTLLRMLQWFPPKPAQVSPA</sequence>
<gene>
    <name evidence="1" type="ORF">GlitD10_2040</name>
</gene>
<dbReference type="CDD" id="cd00657">
    <property type="entry name" value="Ferritin_like"/>
    <property type="match status" value="1"/>
</dbReference>
<keyword evidence="2" id="KW-1185">Reference proteome</keyword>
<dbReference type="InterPro" id="IPR009078">
    <property type="entry name" value="Ferritin-like_SF"/>
</dbReference>
<dbReference type="STRING" id="1188229.GlitD10_2040"/>